<dbReference type="GO" id="GO:0016491">
    <property type="term" value="F:oxidoreductase activity"/>
    <property type="evidence" value="ECO:0007669"/>
    <property type="project" value="UniProtKB-KW"/>
</dbReference>
<dbReference type="InterPro" id="IPR016156">
    <property type="entry name" value="FAD/NAD-linked_Rdtase_dimer_sf"/>
</dbReference>
<dbReference type="InterPro" id="IPR011913">
    <property type="entry name" value="RfaE_dom_I"/>
</dbReference>
<dbReference type="InterPro" id="IPR011611">
    <property type="entry name" value="PfkB_dom"/>
</dbReference>
<dbReference type="GO" id="GO:0005829">
    <property type="term" value="C:cytosol"/>
    <property type="evidence" value="ECO:0007669"/>
    <property type="project" value="TreeGrafter"/>
</dbReference>
<feature type="binding site" evidence="15">
    <location>
        <begin position="194"/>
        <end position="197"/>
    </location>
    <ligand>
        <name>ATP</name>
        <dbReference type="ChEBI" id="CHEBI:30616"/>
    </ligand>
</feature>
<dbReference type="CDD" id="cd01172">
    <property type="entry name" value="RfaE_like"/>
    <property type="match status" value="1"/>
</dbReference>
<evidence type="ECO:0000256" key="8">
    <source>
        <dbReference type="ARBA" id="ARBA00022679"/>
    </source>
</evidence>
<dbReference type="GO" id="GO:0033785">
    <property type="term" value="F:heptose 7-phosphate kinase activity"/>
    <property type="evidence" value="ECO:0007669"/>
    <property type="project" value="UniProtKB-UniRule"/>
</dbReference>
<organism evidence="19 20">
    <name type="scientific">Pseudomonas savastanoi</name>
    <name type="common">Pseudomonas syringae pv. savastanoi</name>
    <dbReference type="NCBI Taxonomy" id="29438"/>
    <lineage>
        <taxon>Bacteria</taxon>
        <taxon>Pseudomonadati</taxon>
        <taxon>Pseudomonadota</taxon>
        <taxon>Gammaproteobacteria</taxon>
        <taxon>Pseudomonadales</taxon>
        <taxon>Pseudomonadaceae</taxon>
        <taxon>Pseudomonas</taxon>
    </lineage>
</organism>
<name>A0A3M5FND2_PSESS</name>
<evidence type="ECO:0000256" key="1">
    <source>
        <dbReference type="ARBA" id="ARBA00001974"/>
    </source>
</evidence>
<dbReference type="UniPathway" id="UPA00958"/>
<proteinExistence type="inferred from homology"/>
<dbReference type="InterPro" id="IPR036188">
    <property type="entry name" value="FAD/NAD-bd_sf"/>
</dbReference>
<dbReference type="GO" id="GO:0016773">
    <property type="term" value="F:phosphotransferase activity, alcohol group as acceptor"/>
    <property type="evidence" value="ECO:0007669"/>
    <property type="project" value="InterPro"/>
</dbReference>
<dbReference type="PROSITE" id="PS00583">
    <property type="entry name" value="PFKB_KINASES_1"/>
    <property type="match status" value="1"/>
</dbReference>
<keyword evidence="8 15" id="KW-0808">Transferase</keyword>
<dbReference type="Pfam" id="PF02852">
    <property type="entry name" value="Pyr_redox_dim"/>
    <property type="match status" value="1"/>
</dbReference>
<comment type="similarity">
    <text evidence="15">In the C-terminal section; belongs to the cytidylyltransferase family.</text>
</comment>
<protein>
    <recommendedName>
        <fullName evidence="15">Bifunctional protein HldE</fullName>
    </recommendedName>
    <domain>
        <recommendedName>
            <fullName evidence="15">D-beta-D-heptose 7-phosphate kinase</fullName>
            <ecNumber evidence="15">2.7.1.167</ecNumber>
        </recommendedName>
        <alternativeName>
            <fullName evidence="15">D-beta-D-heptose 7-phosphotransferase</fullName>
        </alternativeName>
        <alternativeName>
            <fullName evidence="15">D-glycero-beta-D-manno-heptose-7-phosphate kinase</fullName>
        </alternativeName>
    </domain>
    <domain>
        <recommendedName>
            <fullName evidence="15">D-beta-D-heptose 1-phosphate adenylyltransferase</fullName>
            <ecNumber evidence="15">2.7.7.70</ecNumber>
        </recommendedName>
        <alternativeName>
            <fullName evidence="15">D-glycero-beta-D-manno-heptose 1-phosphate adenylyltransferase</fullName>
        </alternativeName>
    </domain>
</protein>
<dbReference type="GO" id="GO:0005524">
    <property type="term" value="F:ATP binding"/>
    <property type="evidence" value="ECO:0007669"/>
    <property type="project" value="UniProtKB-UniRule"/>
</dbReference>
<comment type="similarity">
    <text evidence="5">Belongs to the class-I pyridine nucleotide-disulfide oxidoreductase family.</text>
</comment>
<feature type="active site" evidence="15">
    <location>
        <position position="263"/>
    </location>
</feature>
<comment type="pathway">
    <text evidence="15">Nucleotide-sugar biosynthesis; ADP-L-glycero-beta-D-manno-heptose biosynthesis; ADP-L-glycero-beta-D-manno-heptose from D-glycero-beta-D-manno-heptose 7-phosphate: step 1/4.</text>
</comment>
<dbReference type="PANTHER" id="PTHR46969">
    <property type="entry name" value="BIFUNCTIONAL PROTEIN HLDE"/>
    <property type="match status" value="1"/>
</dbReference>
<feature type="region of interest" description="Ribokinase" evidence="15">
    <location>
        <begin position="1"/>
        <end position="317"/>
    </location>
</feature>
<dbReference type="FunFam" id="3.30.390.30:FF:000001">
    <property type="entry name" value="Dihydrolipoyl dehydrogenase"/>
    <property type="match status" value="1"/>
</dbReference>
<dbReference type="FunFam" id="3.40.1190.20:FF:000002">
    <property type="entry name" value="Bifunctional protein HldE"/>
    <property type="match status" value="1"/>
</dbReference>
<dbReference type="GO" id="GO:0097171">
    <property type="term" value="P:ADP-L-glycero-beta-D-manno-heptose biosynthetic process"/>
    <property type="evidence" value="ECO:0007669"/>
    <property type="project" value="UniProtKB-UniPathway"/>
</dbReference>
<feature type="domain" description="Carbohydrate kinase PfkB" evidence="16">
    <location>
        <begin position="13"/>
        <end position="303"/>
    </location>
</feature>
<dbReference type="PRINTS" id="PR00368">
    <property type="entry name" value="FADPNR"/>
</dbReference>
<comment type="similarity">
    <text evidence="15">In the N-terminal section; belongs to the carbohydrate kinase PfkB family.</text>
</comment>
<dbReference type="Proteomes" id="UP000270499">
    <property type="component" value="Unassembled WGS sequence"/>
</dbReference>
<dbReference type="GO" id="GO:0033786">
    <property type="term" value="F:heptose-1-phosphate adenylyltransferase activity"/>
    <property type="evidence" value="ECO:0007669"/>
    <property type="project" value="UniProtKB-UniRule"/>
</dbReference>
<dbReference type="InterPro" id="IPR004099">
    <property type="entry name" value="Pyr_nucl-diS_OxRdtase_dimer"/>
</dbReference>
<keyword evidence="15" id="KW-0119">Carbohydrate metabolism</keyword>
<dbReference type="PRINTS" id="PR00411">
    <property type="entry name" value="PNDRDTASEI"/>
</dbReference>
<evidence type="ECO:0000256" key="10">
    <source>
        <dbReference type="ARBA" id="ARBA00022741"/>
    </source>
</evidence>
<feature type="domain" description="Pyridine nucleotide-disulphide oxidoreductase dimerisation" evidence="17">
    <location>
        <begin position="449"/>
        <end position="558"/>
    </location>
</feature>
<keyword evidence="13 15" id="KW-0067">ATP-binding</keyword>
<dbReference type="NCBIfam" id="TIGR00125">
    <property type="entry name" value="cyt_tran_rel"/>
    <property type="match status" value="1"/>
</dbReference>
<comment type="cofactor">
    <cofactor evidence="1">
        <name>FAD</name>
        <dbReference type="ChEBI" id="CHEBI:57692"/>
    </cofactor>
</comment>
<evidence type="ECO:0000256" key="9">
    <source>
        <dbReference type="ARBA" id="ARBA00022695"/>
    </source>
</evidence>
<gene>
    <name evidence="15" type="primary">hldE</name>
    <name evidence="19" type="ORF">ALP59_05480</name>
</gene>
<evidence type="ECO:0000256" key="5">
    <source>
        <dbReference type="ARBA" id="ARBA00007532"/>
    </source>
</evidence>
<evidence type="ECO:0000256" key="14">
    <source>
        <dbReference type="ARBA" id="ARBA00023002"/>
    </source>
</evidence>
<evidence type="ECO:0000256" key="11">
    <source>
        <dbReference type="ARBA" id="ARBA00022777"/>
    </source>
</evidence>
<comment type="pathway">
    <text evidence="15">Nucleotide-sugar biosynthesis; ADP-L-glycero-beta-D-manno-heptose biosynthesis; ADP-L-glycero-beta-D-manno-heptose from D-glycero-beta-D-manno-heptose 7-phosphate: step 3/4.</text>
</comment>
<keyword evidence="12" id="KW-0274">FAD</keyword>
<comment type="function">
    <text evidence="2 15">Catalyzes the phosphorylation of D-glycero-D-manno-heptose 7-phosphate at the C-1 position to selectively form D-glycero-beta-D-manno-heptose-1,7-bisphosphate.</text>
</comment>
<dbReference type="Gene3D" id="3.40.1190.20">
    <property type="match status" value="1"/>
</dbReference>
<accession>A0A3M5FND2</accession>
<dbReference type="NCBIfam" id="NF008454">
    <property type="entry name" value="PRK11316.1"/>
    <property type="match status" value="1"/>
</dbReference>
<reference evidence="19 20" key="1">
    <citation type="submission" date="2018-08" db="EMBL/GenBank/DDBJ databases">
        <title>Recombination of ecologically and evolutionarily significant loci maintains genetic cohesion in the Pseudomonas syringae species complex.</title>
        <authorList>
            <person name="Dillon M."/>
            <person name="Thakur S."/>
            <person name="Almeida R.N.D."/>
            <person name="Weir B.S."/>
            <person name="Guttman D.S."/>
        </authorList>
    </citation>
    <scope>NUCLEOTIDE SEQUENCE [LARGE SCALE GENOMIC DNA]</scope>
    <source>
        <strain evidence="19 20">ICMP 9421</strain>
    </source>
</reference>
<comment type="subunit">
    <text evidence="6 15">Homodimer.</text>
</comment>
<evidence type="ECO:0000256" key="3">
    <source>
        <dbReference type="ARBA" id="ARBA00003753"/>
    </source>
</evidence>
<dbReference type="EMBL" id="RBSW01000294">
    <property type="protein sequence ID" value="RMS75959.1"/>
    <property type="molecule type" value="Genomic_DNA"/>
</dbReference>
<dbReference type="InterPro" id="IPR029056">
    <property type="entry name" value="Ribokinase-like"/>
</dbReference>
<evidence type="ECO:0000256" key="6">
    <source>
        <dbReference type="ARBA" id="ARBA00011738"/>
    </source>
</evidence>
<evidence type="ECO:0000313" key="19">
    <source>
        <dbReference type="EMBL" id="RMS75959.1"/>
    </source>
</evidence>
<dbReference type="InterPro" id="IPR004821">
    <property type="entry name" value="Cyt_trans-like"/>
</dbReference>
<feature type="region of interest" description="Cytidylyltransferase" evidence="15">
    <location>
        <begin position="343"/>
        <end position="574"/>
    </location>
</feature>
<evidence type="ECO:0000313" key="20">
    <source>
        <dbReference type="Proteomes" id="UP000270499"/>
    </source>
</evidence>
<evidence type="ECO:0000256" key="12">
    <source>
        <dbReference type="ARBA" id="ARBA00022827"/>
    </source>
</evidence>
<comment type="caution">
    <text evidence="19">The sequence shown here is derived from an EMBL/GenBank/DDBJ whole genome shotgun (WGS) entry which is preliminary data.</text>
</comment>
<evidence type="ECO:0000256" key="13">
    <source>
        <dbReference type="ARBA" id="ARBA00022840"/>
    </source>
</evidence>
<keyword evidence="15" id="KW-0511">Multifunctional enzyme</keyword>
<comment type="pathway">
    <text evidence="4">Bacterial outer membrane biogenesis; LPS core biosynthesis.</text>
</comment>
<comment type="catalytic activity">
    <reaction evidence="15">
        <text>D-glycero-beta-D-manno-heptose 1-phosphate + ATP + H(+) = ADP-D-glycero-beta-D-manno-heptose + diphosphate</text>
        <dbReference type="Rhea" id="RHEA:27465"/>
        <dbReference type="ChEBI" id="CHEBI:15378"/>
        <dbReference type="ChEBI" id="CHEBI:30616"/>
        <dbReference type="ChEBI" id="CHEBI:33019"/>
        <dbReference type="ChEBI" id="CHEBI:59967"/>
        <dbReference type="ChEBI" id="CHEBI:61593"/>
        <dbReference type="EC" id="2.7.7.70"/>
    </reaction>
</comment>
<dbReference type="InterPro" id="IPR002173">
    <property type="entry name" value="Carboh/pur_kinase_PfkB_CS"/>
</dbReference>
<dbReference type="HAMAP" id="MF_01603">
    <property type="entry name" value="HldE"/>
    <property type="match status" value="1"/>
</dbReference>
<keyword evidence="7" id="KW-0285">Flavoprotein</keyword>
<dbReference type="Pfam" id="PF07992">
    <property type="entry name" value="Pyr_redox_2"/>
    <property type="match status" value="1"/>
</dbReference>
<keyword evidence="11 15" id="KW-0418">Kinase</keyword>
<dbReference type="InterPro" id="IPR023030">
    <property type="entry name" value="Bifunc_HldE"/>
</dbReference>
<dbReference type="SUPFAM" id="SSF55424">
    <property type="entry name" value="FAD/NAD-linked reductases, dimerisation (C-terminal) domain"/>
    <property type="match status" value="1"/>
</dbReference>
<dbReference type="NCBIfam" id="TIGR02198">
    <property type="entry name" value="rfaE_dom_I"/>
    <property type="match status" value="1"/>
</dbReference>
<keyword evidence="10 15" id="KW-0547">Nucleotide-binding</keyword>
<comment type="catalytic activity">
    <reaction evidence="15">
        <text>D-glycero-beta-D-manno-heptose 7-phosphate + ATP = D-glycero-beta-D-manno-heptose 1,7-bisphosphate + ADP + H(+)</text>
        <dbReference type="Rhea" id="RHEA:27473"/>
        <dbReference type="ChEBI" id="CHEBI:15378"/>
        <dbReference type="ChEBI" id="CHEBI:30616"/>
        <dbReference type="ChEBI" id="CHEBI:60204"/>
        <dbReference type="ChEBI" id="CHEBI:60208"/>
        <dbReference type="ChEBI" id="CHEBI:456216"/>
        <dbReference type="EC" id="2.7.1.167"/>
    </reaction>
</comment>
<dbReference type="Pfam" id="PF00294">
    <property type="entry name" value="PfkB"/>
    <property type="match status" value="1"/>
</dbReference>
<dbReference type="AlphaFoldDB" id="A0A3M5FND2"/>
<dbReference type="Gene3D" id="3.50.50.60">
    <property type="entry name" value="FAD/NAD(P)-binding domain"/>
    <property type="match status" value="1"/>
</dbReference>
<dbReference type="UniPathway" id="UPA00356">
    <property type="reaction ID" value="UER00437"/>
</dbReference>
<dbReference type="EC" id="2.7.7.70" evidence="15"/>
<dbReference type="PANTHER" id="PTHR46969:SF1">
    <property type="entry name" value="BIFUNCTIONAL PROTEIN HLDE"/>
    <property type="match status" value="1"/>
</dbReference>
<evidence type="ECO:0000259" key="18">
    <source>
        <dbReference type="Pfam" id="PF07992"/>
    </source>
</evidence>
<evidence type="ECO:0000259" key="16">
    <source>
        <dbReference type="Pfam" id="PF00294"/>
    </source>
</evidence>
<evidence type="ECO:0000259" key="17">
    <source>
        <dbReference type="Pfam" id="PF02852"/>
    </source>
</evidence>
<dbReference type="RefSeq" id="WP_122271180.1">
    <property type="nucleotide sequence ID" value="NZ_RBSW01000294.1"/>
</dbReference>
<evidence type="ECO:0000256" key="4">
    <source>
        <dbReference type="ARBA" id="ARBA00004713"/>
    </source>
</evidence>
<keyword evidence="14" id="KW-0560">Oxidoreductase</keyword>
<sequence length="574" mass="61080">MKLSMPRFDQAPVLVVGDVMLDRYWHGGTSRISPEAPVPVVKVDQIEDRPGGAANVALNIAALGAPASLVGVTGDDEAAESLANSLKAAGVLARFQRIANQPTIVKLRVISRHQQLLRIDFEEAFNTDPLALSAEVYSLLDGIKVLVLSDYGKGALRNHQALIQAARKRGIPVLADPKGKDFTIYRGASLITPNLSEFEAIVGHCEDEAQLVTKGAQLMQELDLGALLVTRGEHGMTLLRPDQQALHLPARAREVFDVTGAGDTVISTLAAAIAAGEELPHAVALANLAAGIVVGKLGTAAISAPELRRAIQREEGSERGVLGLEQLLLAVDDARAHKEKIVFTNGCFDILHAGHVTYLEQARAQGDRLIVAVGRRPVTTDLLASDSGVDLDERGFIYVDDYCTTSVPGVYAIGDVVRGLMLAHKASEEGIMVVERIKGHKAQMNYNLIPSVIYTHPEIAWVGKTEQTLKAEGVEVNVGTFPFAASGRAMAANDTGGFVKIIADAKTDRVLGVHVIGPSAAELVQQGAIAMEFGSSAEDIGMMVFSHPTLSEALHEAALAVNGGAIHIQNRKKR</sequence>
<dbReference type="SUPFAM" id="SSF53613">
    <property type="entry name" value="Ribokinase-like"/>
    <property type="match status" value="1"/>
</dbReference>
<feature type="domain" description="FAD/NAD(P)-binding" evidence="18">
    <location>
        <begin position="362"/>
        <end position="430"/>
    </location>
</feature>
<dbReference type="InterPro" id="IPR023753">
    <property type="entry name" value="FAD/NAD-binding_dom"/>
</dbReference>
<keyword evidence="9 15" id="KW-0548">Nucleotidyltransferase</keyword>
<evidence type="ECO:0000256" key="7">
    <source>
        <dbReference type="ARBA" id="ARBA00022630"/>
    </source>
</evidence>
<dbReference type="Gene3D" id="3.30.390.30">
    <property type="match status" value="1"/>
</dbReference>
<dbReference type="EC" id="2.7.1.167" evidence="15"/>
<dbReference type="GO" id="GO:0009244">
    <property type="term" value="P:lipopolysaccharide core region biosynthetic process"/>
    <property type="evidence" value="ECO:0007669"/>
    <property type="project" value="UniProtKB-UniPathway"/>
</dbReference>
<comment type="function">
    <text evidence="3 15">Catalyzes the ADP transfer from ATP to D-glycero-beta-D-manno-heptose 1-phosphate, yielding ADP-D-glycero-beta-D-manno-heptose.</text>
</comment>
<evidence type="ECO:0000256" key="15">
    <source>
        <dbReference type="HAMAP-Rule" id="MF_01603"/>
    </source>
</evidence>
<evidence type="ECO:0000256" key="2">
    <source>
        <dbReference type="ARBA" id="ARBA00002319"/>
    </source>
</evidence>
<dbReference type="SUPFAM" id="SSF51905">
    <property type="entry name" value="FAD/NAD(P)-binding domain"/>
    <property type="match status" value="1"/>
</dbReference>